<keyword evidence="2" id="KW-1185">Reference proteome</keyword>
<dbReference type="RefSeq" id="WP_027290489.1">
    <property type="nucleotide sequence ID" value="NZ_UGVL01000001.1"/>
</dbReference>
<organism evidence="1 2">
    <name type="scientific">Rikenella microfusus</name>
    <dbReference type="NCBI Taxonomy" id="28139"/>
    <lineage>
        <taxon>Bacteria</taxon>
        <taxon>Pseudomonadati</taxon>
        <taxon>Bacteroidota</taxon>
        <taxon>Bacteroidia</taxon>
        <taxon>Bacteroidales</taxon>
        <taxon>Rikenellaceae</taxon>
        <taxon>Rikenella</taxon>
    </lineage>
</organism>
<dbReference type="STRING" id="880526.GCA_000427365_00709"/>
<gene>
    <name evidence="1" type="ORF">NCTC11190_00737</name>
</gene>
<reference evidence="1 2" key="1">
    <citation type="submission" date="2018-06" db="EMBL/GenBank/DDBJ databases">
        <authorList>
            <consortium name="Pathogen Informatics"/>
            <person name="Doyle S."/>
        </authorList>
    </citation>
    <scope>NUCLEOTIDE SEQUENCE [LARGE SCALE GENOMIC DNA]</scope>
    <source>
        <strain evidence="1 2">NCTC11190</strain>
    </source>
</reference>
<dbReference type="Proteomes" id="UP000255233">
    <property type="component" value="Unassembled WGS sequence"/>
</dbReference>
<evidence type="ECO:0000313" key="1">
    <source>
        <dbReference type="EMBL" id="SUE33529.1"/>
    </source>
</evidence>
<accession>A0A379MRY7</accession>
<name>A0A379MRY7_9BACT</name>
<proteinExistence type="predicted"/>
<evidence type="ECO:0000313" key="2">
    <source>
        <dbReference type="Proteomes" id="UP000255233"/>
    </source>
</evidence>
<sequence>MSNIIQQPQEYNFAGNIKDIVLMSAGPVTFSVPLLLEECYYPDSEGHITIPLRAFFEAHLHAPASTRSPTTDCRSPPIPTT</sequence>
<dbReference type="AlphaFoldDB" id="A0A379MRY7"/>
<protein>
    <submittedName>
        <fullName evidence="1">Uncharacterized protein</fullName>
    </submittedName>
</protein>
<dbReference type="EMBL" id="UGVL01000001">
    <property type="protein sequence ID" value="SUE33529.1"/>
    <property type="molecule type" value="Genomic_DNA"/>
</dbReference>